<evidence type="ECO:0000256" key="6">
    <source>
        <dbReference type="ARBA" id="ARBA00023027"/>
    </source>
</evidence>
<keyword evidence="4 8" id="KW-0021">Allosteric enzyme</keyword>
<evidence type="ECO:0000313" key="13">
    <source>
        <dbReference type="EMBL" id="MBD3110546.1"/>
    </source>
</evidence>
<feature type="binding site" evidence="8">
    <location>
        <position position="16"/>
    </location>
    <ligand>
        <name>NAD(+)</name>
        <dbReference type="ChEBI" id="CHEBI:57540"/>
    </ligand>
</feature>
<dbReference type="Gene3D" id="3.90.110.10">
    <property type="entry name" value="Lactate dehydrogenase/glycoside hydrolase, family 4, C-terminal"/>
    <property type="match status" value="1"/>
</dbReference>
<evidence type="ECO:0000256" key="7">
    <source>
        <dbReference type="ARBA" id="ARBA00049258"/>
    </source>
</evidence>
<feature type="binding site" evidence="10">
    <location>
        <begin position="12"/>
        <end position="17"/>
    </location>
    <ligand>
        <name>NAD(+)</name>
        <dbReference type="ChEBI" id="CHEBI:57540"/>
    </ligand>
</feature>
<feature type="binding site" evidence="8">
    <location>
        <position position="157"/>
    </location>
    <ligand>
        <name>beta-D-fructose 1,6-bisphosphate</name>
        <dbReference type="ChEBI" id="CHEBI:32966"/>
        <note>allosteric activator</note>
    </ligand>
</feature>
<proteinExistence type="inferred from homology"/>
<organism evidence="13 14">
    <name type="scientific">Peribacillus faecalis</name>
    <dbReference type="NCBI Taxonomy" id="2772559"/>
    <lineage>
        <taxon>Bacteria</taxon>
        <taxon>Bacillati</taxon>
        <taxon>Bacillota</taxon>
        <taxon>Bacilli</taxon>
        <taxon>Bacillales</taxon>
        <taxon>Bacillaceae</taxon>
        <taxon>Peribacillus</taxon>
    </lineage>
</organism>
<dbReference type="RefSeq" id="WP_191000078.1">
    <property type="nucleotide sequence ID" value="NZ_JACXSI010000070.1"/>
</dbReference>
<evidence type="ECO:0000256" key="3">
    <source>
        <dbReference type="ARBA" id="ARBA00012967"/>
    </source>
</evidence>
<sequence length="317" mass="34520">MKVSTRKVAIVGTGLVGSSTAYSLVNQNICDEIMLIDINRERAVGEAMDLQHCVDFTTTARTKVSVGSYEDCGNMDIVIITAGGPPKPGQTRLDTLEVSASIAKTVVQGVMASGFNGIFLVASNPVDIITYLVWKESGLPRNQVIGTGTSIDSSRLKQILSQHIDVDPRSIHGFVLGEHGDSSFVAWSHVTIGTKPFLQIIDEHKERFSDINLNEIPVQVQKAGFEILARKGTTYYAIGNALAYITRSIFNDDYKVIAVSAVLDGEYGMTDICIGVPAIITREGIKEIVELNLAPDEKVKFAQSNDVLKEYMTKIYA</sequence>
<comment type="caution">
    <text evidence="13">The sequence shown here is derived from an EMBL/GenBank/DDBJ whole genome shotgun (WGS) entry which is preliminary data.</text>
</comment>
<reference evidence="13" key="1">
    <citation type="submission" date="2020-09" db="EMBL/GenBank/DDBJ databases">
        <title>Bacillus faecalis sp. nov., a moderately halophilic bacterium isolated from cow faeces.</title>
        <authorList>
            <person name="Jiang L."/>
            <person name="Lee J."/>
        </authorList>
    </citation>
    <scope>NUCLEOTIDE SEQUENCE</scope>
    <source>
        <strain evidence="13">AGMB 02131</strain>
    </source>
</reference>
<evidence type="ECO:0000313" key="14">
    <source>
        <dbReference type="Proteomes" id="UP000602076"/>
    </source>
</evidence>
<comment type="catalytic activity">
    <reaction evidence="7 8">
        <text>(S)-lactate + NAD(+) = pyruvate + NADH + H(+)</text>
        <dbReference type="Rhea" id="RHEA:23444"/>
        <dbReference type="ChEBI" id="CHEBI:15361"/>
        <dbReference type="ChEBI" id="CHEBI:15378"/>
        <dbReference type="ChEBI" id="CHEBI:16651"/>
        <dbReference type="ChEBI" id="CHEBI:57540"/>
        <dbReference type="ChEBI" id="CHEBI:57945"/>
        <dbReference type="EC" id="1.1.1.27"/>
    </reaction>
</comment>
<feature type="active site" description="Proton acceptor" evidence="8 9">
    <location>
        <position position="179"/>
    </location>
</feature>
<comment type="caution">
    <text evidence="8">Lacks conserved residue(s) required for the propagation of feature annotation.</text>
</comment>
<feature type="binding site" evidence="8">
    <location>
        <begin position="152"/>
        <end position="155"/>
    </location>
    <ligand>
        <name>substrate</name>
    </ligand>
</feature>
<comment type="subcellular location">
    <subcellularLocation>
        <location evidence="8">Cytoplasm</location>
    </subcellularLocation>
</comment>
<dbReference type="PRINTS" id="PR00086">
    <property type="entry name" value="LLDHDRGNASE"/>
</dbReference>
<feature type="binding site" evidence="8">
    <location>
        <begin position="122"/>
        <end position="124"/>
    </location>
    <ligand>
        <name>NAD(+)</name>
        <dbReference type="ChEBI" id="CHEBI:57540"/>
    </ligand>
</feature>
<evidence type="ECO:0000256" key="8">
    <source>
        <dbReference type="HAMAP-Rule" id="MF_00488"/>
    </source>
</evidence>
<feature type="domain" description="Lactate/malate dehydrogenase C-terminal" evidence="12">
    <location>
        <begin position="149"/>
        <end position="315"/>
    </location>
</feature>
<dbReference type="InterPro" id="IPR022383">
    <property type="entry name" value="Lactate/malate_DH_C"/>
</dbReference>
<dbReference type="GO" id="GO:0004459">
    <property type="term" value="F:L-lactate dehydrogenase (NAD+) activity"/>
    <property type="evidence" value="ECO:0007669"/>
    <property type="project" value="UniProtKB-UniRule"/>
</dbReference>
<keyword evidence="8" id="KW-0963">Cytoplasm</keyword>
<feature type="binding site" evidence="8">
    <location>
        <position position="172"/>
    </location>
    <ligand>
        <name>beta-D-fructose 1,6-bisphosphate</name>
        <dbReference type="ChEBI" id="CHEBI:32966"/>
        <note>allosteric activator</note>
    </ligand>
</feature>
<dbReference type="CDD" id="cd05291">
    <property type="entry name" value="HicDH_like"/>
    <property type="match status" value="1"/>
</dbReference>
<dbReference type="PANTHER" id="PTHR43128">
    <property type="entry name" value="L-2-HYDROXYCARBOXYLATE DEHYDROGENASE (NAD(P)(+))"/>
    <property type="match status" value="1"/>
</dbReference>
<accession>A0A927D0T2</accession>
<dbReference type="GO" id="GO:0006089">
    <property type="term" value="P:lactate metabolic process"/>
    <property type="evidence" value="ECO:0007669"/>
    <property type="project" value="TreeGrafter"/>
</dbReference>
<evidence type="ECO:0000256" key="9">
    <source>
        <dbReference type="PIRSR" id="PIRSR000102-1"/>
    </source>
</evidence>
<dbReference type="SUPFAM" id="SSF56327">
    <property type="entry name" value="LDH C-terminal domain-like"/>
    <property type="match status" value="1"/>
</dbReference>
<dbReference type="FunFam" id="3.40.50.720:FF:000018">
    <property type="entry name" value="Malate dehydrogenase"/>
    <property type="match status" value="1"/>
</dbReference>
<comment type="subunit">
    <text evidence="8">Homotetramer.</text>
</comment>
<keyword evidence="6 8" id="KW-0520">NAD</keyword>
<keyword evidence="14" id="KW-1185">Reference proteome</keyword>
<comment type="pathway">
    <text evidence="1 8">Fermentation; pyruvate fermentation to lactate; (S)-lactate from pyruvate: step 1/1.</text>
</comment>
<feature type="binding site" evidence="8">
    <location>
        <position position="105"/>
    </location>
    <ligand>
        <name>NAD(+)</name>
        <dbReference type="ChEBI" id="CHEBI:57540"/>
    </ligand>
</feature>
<dbReference type="PROSITE" id="PS00064">
    <property type="entry name" value="L_LDH"/>
    <property type="match status" value="1"/>
</dbReference>
<dbReference type="PIRSF" id="PIRSF000102">
    <property type="entry name" value="Lac_mal_DH"/>
    <property type="match status" value="1"/>
</dbReference>
<dbReference type="GO" id="GO:0006096">
    <property type="term" value="P:glycolytic process"/>
    <property type="evidence" value="ECO:0007669"/>
    <property type="project" value="UniProtKB-UniRule"/>
</dbReference>
<dbReference type="NCBIfam" id="TIGR01771">
    <property type="entry name" value="L-LDH-NAD"/>
    <property type="match status" value="1"/>
</dbReference>
<evidence type="ECO:0000256" key="4">
    <source>
        <dbReference type="ARBA" id="ARBA00022533"/>
    </source>
</evidence>
<dbReference type="GO" id="GO:0005737">
    <property type="term" value="C:cytoplasm"/>
    <property type="evidence" value="ECO:0007669"/>
    <property type="project" value="UniProtKB-SubCell"/>
</dbReference>
<keyword evidence="5 8" id="KW-0560">Oxidoreductase</keyword>
<dbReference type="EC" id="1.1.1.27" evidence="3 8"/>
<dbReference type="InterPro" id="IPR036291">
    <property type="entry name" value="NAD(P)-bd_dom_sf"/>
</dbReference>
<feature type="binding site" evidence="8">
    <location>
        <position position="69"/>
    </location>
    <ligand>
        <name>NAD(+)</name>
        <dbReference type="ChEBI" id="CHEBI:57540"/>
    </ligand>
</feature>
<dbReference type="HAMAP" id="MF_00488">
    <property type="entry name" value="Lactate_dehydrog"/>
    <property type="match status" value="1"/>
</dbReference>
<evidence type="ECO:0000256" key="10">
    <source>
        <dbReference type="PIRSR" id="PIRSR000102-3"/>
    </source>
</evidence>
<dbReference type="PANTHER" id="PTHR43128:SF16">
    <property type="entry name" value="L-LACTATE DEHYDROGENASE"/>
    <property type="match status" value="1"/>
</dbReference>
<evidence type="ECO:0000256" key="1">
    <source>
        <dbReference type="ARBA" id="ARBA00004843"/>
    </source>
</evidence>
<dbReference type="InterPro" id="IPR011304">
    <property type="entry name" value="L-lactate_DH"/>
</dbReference>
<evidence type="ECO:0000259" key="11">
    <source>
        <dbReference type="Pfam" id="PF00056"/>
    </source>
</evidence>
<feature type="binding site" evidence="8">
    <location>
        <position position="42"/>
    </location>
    <ligand>
        <name>NAD(+)</name>
        <dbReference type="ChEBI" id="CHEBI:57540"/>
    </ligand>
</feature>
<protein>
    <recommendedName>
        <fullName evidence="3 8">L-lactate dehydrogenase</fullName>
        <shortName evidence="8">L-LDH</shortName>
        <ecNumber evidence="3 8">1.1.1.27</ecNumber>
    </recommendedName>
</protein>
<comment type="similarity">
    <text evidence="2 8">Belongs to the LDH/MDH superfamily. LDH family.</text>
</comment>
<name>A0A927D0T2_9BACI</name>
<dbReference type="Pfam" id="PF02866">
    <property type="entry name" value="Ldh_1_C"/>
    <property type="match status" value="1"/>
</dbReference>
<dbReference type="Pfam" id="PF00056">
    <property type="entry name" value="Ldh_1_N"/>
    <property type="match status" value="1"/>
</dbReference>
<dbReference type="Gene3D" id="3.40.50.720">
    <property type="entry name" value="NAD(P)-binding Rossmann-like Domain"/>
    <property type="match status" value="1"/>
</dbReference>
<dbReference type="EMBL" id="JACXSI010000070">
    <property type="protein sequence ID" value="MBD3110546.1"/>
    <property type="molecule type" value="Genomic_DNA"/>
</dbReference>
<dbReference type="InterPro" id="IPR018177">
    <property type="entry name" value="L-lactate_DH_AS"/>
</dbReference>
<dbReference type="NCBIfam" id="NF000824">
    <property type="entry name" value="PRK00066.1"/>
    <property type="match status" value="1"/>
</dbReference>
<gene>
    <name evidence="8" type="primary">ldh</name>
    <name evidence="13" type="ORF">IEO70_19650</name>
</gene>
<feature type="binding site" evidence="8">
    <location>
        <position position="234"/>
    </location>
    <ligand>
        <name>substrate</name>
    </ligand>
</feature>
<dbReference type="InterPro" id="IPR001557">
    <property type="entry name" value="L-lactate/malate_DH"/>
</dbReference>
<feature type="binding site" evidence="8">
    <location>
        <position position="92"/>
    </location>
    <ligand>
        <name>substrate</name>
    </ligand>
</feature>
<dbReference type="InterPro" id="IPR015955">
    <property type="entry name" value="Lactate_DH/Glyco_Ohase_4_C"/>
</dbReference>
<dbReference type="InterPro" id="IPR001236">
    <property type="entry name" value="Lactate/malate_DH_N"/>
</dbReference>
<feature type="binding site" evidence="8">
    <location>
        <begin position="124"/>
        <end position="127"/>
    </location>
    <ligand>
        <name>substrate</name>
    </ligand>
</feature>
<dbReference type="Proteomes" id="UP000602076">
    <property type="component" value="Unassembled WGS sequence"/>
</dbReference>
<evidence type="ECO:0000256" key="5">
    <source>
        <dbReference type="ARBA" id="ARBA00023002"/>
    </source>
</evidence>
<feature type="binding site" evidence="8">
    <location>
        <position position="147"/>
    </location>
    <ligand>
        <name>NAD(+)</name>
        <dbReference type="ChEBI" id="CHEBI:57540"/>
    </ligand>
</feature>
<dbReference type="SUPFAM" id="SSF51735">
    <property type="entry name" value="NAD(P)-binding Rossmann-fold domains"/>
    <property type="match status" value="1"/>
</dbReference>
<evidence type="ECO:0000256" key="2">
    <source>
        <dbReference type="ARBA" id="ARBA00006054"/>
    </source>
</evidence>
<comment type="function">
    <text evidence="8">Catalyzes the conversion of lactate to pyruvate.</text>
</comment>
<comment type="activity regulation">
    <text evidence="8">Allosterically activated by fructose 1,6-bisphosphate (FBP).</text>
</comment>
<evidence type="ECO:0000259" key="12">
    <source>
        <dbReference type="Pfam" id="PF02866"/>
    </source>
</evidence>
<feature type="binding site" evidence="8 10">
    <location>
        <position position="37"/>
    </location>
    <ligand>
        <name>NAD(+)</name>
        <dbReference type="ChEBI" id="CHEBI:57540"/>
    </ligand>
</feature>
<dbReference type="AlphaFoldDB" id="A0A927D0T2"/>
<feature type="domain" description="Lactate/malate dehydrogenase N-terminal" evidence="11">
    <location>
        <begin position="7"/>
        <end position="146"/>
    </location>
</feature>